<keyword evidence="1" id="KW-0285">Flavoprotein</keyword>
<protein>
    <submittedName>
        <fullName evidence="6">Monooxygenase</fullName>
    </submittedName>
</protein>
<dbReference type="SUPFAM" id="SSF51905">
    <property type="entry name" value="FAD/NAD(P)-binding domain"/>
    <property type="match status" value="1"/>
</dbReference>
<dbReference type="EMBL" id="BORT01000019">
    <property type="protein sequence ID" value="GIO49164.1"/>
    <property type="molecule type" value="Genomic_DNA"/>
</dbReference>
<reference evidence="6 7" key="1">
    <citation type="submission" date="2021-03" db="EMBL/GenBank/DDBJ databases">
        <title>Antimicrobial resistance genes in bacteria isolated from Japanese honey, and their potential for conferring macrolide and lincosamide resistance in the American foulbrood pathogen Paenibacillus larvae.</title>
        <authorList>
            <person name="Okamoto M."/>
            <person name="Kumagai M."/>
            <person name="Kanamori H."/>
            <person name="Takamatsu D."/>
        </authorList>
    </citation>
    <scope>NUCLEOTIDE SEQUENCE [LARGE SCALE GENOMIC DNA]</scope>
    <source>
        <strain evidence="6 7">J34TS1</strain>
    </source>
</reference>
<organism evidence="6 7">
    <name type="scientific">Paenibacillus azoreducens</name>
    <dbReference type="NCBI Taxonomy" id="116718"/>
    <lineage>
        <taxon>Bacteria</taxon>
        <taxon>Bacillati</taxon>
        <taxon>Bacillota</taxon>
        <taxon>Bacilli</taxon>
        <taxon>Bacillales</taxon>
        <taxon>Paenibacillaceae</taxon>
        <taxon>Paenibacillus</taxon>
    </lineage>
</organism>
<dbReference type="GO" id="GO:0071949">
    <property type="term" value="F:FAD binding"/>
    <property type="evidence" value="ECO:0007669"/>
    <property type="project" value="InterPro"/>
</dbReference>
<evidence type="ECO:0000256" key="4">
    <source>
        <dbReference type="ARBA" id="ARBA00023033"/>
    </source>
</evidence>
<keyword evidence="3" id="KW-0560">Oxidoreductase</keyword>
<dbReference type="PANTHER" id="PTHR47178:SF5">
    <property type="entry name" value="FAD-BINDING DOMAIN-CONTAINING PROTEIN"/>
    <property type="match status" value="1"/>
</dbReference>
<dbReference type="GO" id="GO:0004497">
    <property type="term" value="F:monooxygenase activity"/>
    <property type="evidence" value="ECO:0007669"/>
    <property type="project" value="UniProtKB-KW"/>
</dbReference>
<dbReference type="RefSeq" id="WP_212979714.1">
    <property type="nucleotide sequence ID" value="NZ_AP025343.1"/>
</dbReference>
<evidence type="ECO:0000313" key="7">
    <source>
        <dbReference type="Proteomes" id="UP000682811"/>
    </source>
</evidence>
<dbReference type="AlphaFoldDB" id="A0A920CTF7"/>
<accession>A0A920CTF7</accession>
<dbReference type="PANTHER" id="PTHR47178">
    <property type="entry name" value="MONOOXYGENASE, FAD-BINDING"/>
    <property type="match status" value="1"/>
</dbReference>
<keyword evidence="4 6" id="KW-0503">Monooxygenase</keyword>
<dbReference type="InterPro" id="IPR036188">
    <property type="entry name" value="FAD/NAD-bd_sf"/>
</dbReference>
<evidence type="ECO:0000256" key="2">
    <source>
        <dbReference type="ARBA" id="ARBA00022827"/>
    </source>
</evidence>
<dbReference type="InterPro" id="IPR002938">
    <property type="entry name" value="FAD-bd"/>
</dbReference>
<dbReference type="PRINTS" id="PR00420">
    <property type="entry name" value="RNGMNOXGNASE"/>
</dbReference>
<dbReference type="Pfam" id="PF13450">
    <property type="entry name" value="NAD_binding_8"/>
    <property type="match status" value="1"/>
</dbReference>
<keyword evidence="2" id="KW-0274">FAD</keyword>
<name>A0A920CTF7_9BACL</name>
<dbReference type="Gene3D" id="3.50.50.60">
    <property type="entry name" value="FAD/NAD(P)-binding domain"/>
    <property type="match status" value="1"/>
</dbReference>
<evidence type="ECO:0000256" key="1">
    <source>
        <dbReference type="ARBA" id="ARBA00022630"/>
    </source>
</evidence>
<evidence type="ECO:0000259" key="5">
    <source>
        <dbReference type="Pfam" id="PF01494"/>
    </source>
</evidence>
<proteinExistence type="predicted"/>
<evidence type="ECO:0000313" key="6">
    <source>
        <dbReference type="EMBL" id="GIO49164.1"/>
    </source>
</evidence>
<dbReference type="Proteomes" id="UP000682811">
    <property type="component" value="Unassembled WGS sequence"/>
</dbReference>
<feature type="domain" description="FAD-binding" evidence="5">
    <location>
        <begin position="323"/>
        <end position="384"/>
    </location>
</feature>
<dbReference type="Pfam" id="PF01494">
    <property type="entry name" value="FAD_binding_3"/>
    <property type="match status" value="1"/>
</dbReference>
<sequence>MHKFSVAIIGGGLGGLALAQSLKKNNIDFHVYEREQSSSFRQTGYRIKLNPEGTTALRNCLPSHLYELHLATAVYTTSHPVFLDAFSLKPDGPFGPEGPGPEGANIQSNEVQPAVNRFTLREVLLGELDENIHFGYRFTHYKKLDNGQIRAWFDNGEHVDADVLVGADGGASKVRNQYKPRVEIFDTGGRVLYTKVFLDEHRREELNLLTGKEMRGIGCPDGEAPGMLLLDDMAFKQPLEKISETLAPRVKITPQQDYLYAVFAGSPEWFHIPDEQLFKLSGLELLQLAQERTREWHPQVKRMLELAEPELTAVYHLRNVMPFKPWKETTQVVLLGDALHPMTPAGTGANAALFDASELSKELVQVKNGNKQLLDALRDYELPAIQRGMRSVRLSSQAGADMFNQKPLPDEDMVIED</sequence>
<keyword evidence="7" id="KW-1185">Reference proteome</keyword>
<comment type="caution">
    <text evidence="6">The sequence shown here is derived from an EMBL/GenBank/DDBJ whole genome shotgun (WGS) entry which is preliminary data.</text>
</comment>
<gene>
    <name evidence="6" type="ORF">J34TS1_39290</name>
</gene>
<evidence type="ECO:0000256" key="3">
    <source>
        <dbReference type="ARBA" id="ARBA00023002"/>
    </source>
</evidence>